<dbReference type="InterPro" id="IPR036855">
    <property type="entry name" value="Znf_CCCH_sf"/>
</dbReference>
<evidence type="ECO:0000256" key="4">
    <source>
        <dbReference type="ARBA" id="ARBA00022801"/>
    </source>
</evidence>
<dbReference type="EMBL" id="JNBS01004859">
    <property type="protein sequence ID" value="OQR81979.1"/>
    <property type="molecule type" value="Genomic_DNA"/>
</dbReference>
<dbReference type="AlphaFoldDB" id="A0A1V9Y8F9"/>
<gene>
    <name evidence="11" type="ORF">THRCLA_11249</name>
</gene>
<feature type="region of interest" description="Disordered" evidence="7">
    <location>
        <begin position="1"/>
        <end position="42"/>
    </location>
</feature>
<reference evidence="11 12" key="1">
    <citation type="journal article" date="2014" name="Genome Biol. Evol.">
        <title>The secreted proteins of Achlya hypogyna and Thraustotheca clavata identify the ancestral oomycete secretome and reveal gene acquisitions by horizontal gene transfer.</title>
        <authorList>
            <person name="Misner I."/>
            <person name="Blouin N."/>
            <person name="Leonard G."/>
            <person name="Richards T.A."/>
            <person name="Lane C.E."/>
        </authorList>
    </citation>
    <scope>NUCLEOTIDE SEQUENCE [LARGE SCALE GENOMIC DNA]</scope>
    <source>
        <strain evidence="11 12">ATCC 34112</strain>
    </source>
</reference>
<feature type="compositionally biased region" description="Low complexity" evidence="7">
    <location>
        <begin position="88"/>
        <end position="106"/>
    </location>
</feature>
<dbReference type="PROSITE" id="PS50158">
    <property type="entry name" value="ZF_CCHC"/>
    <property type="match status" value="1"/>
</dbReference>
<evidence type="ECO:0000256" key="3">
    <source>
        <dbReference type="ARBA" id="ARBA00022786"/>
    </source>
</evidence>
<dbReference type="InterPro" id="IPR001878">
    <property type="entry name" value="Znf_CCHC"/>
</dbReference>
<dbReference type="GO" id="GO:0016579">
    <property type="term" value="P:protein deubiquitination"/>
    <property type="evidence" value="ECO:0007669"/>
    <property type="project" value="InterPro"/>
</dbReference>
<evidence type="ECO:0000259" key="10">
    <source>
        <dbReference type="PROSITE" id="PS50235"/>
    </source>
</evidence>
<protein>
    <submittedName>
        <fullName evidence="11">Inactive ubiquitin carboxyl-terminal hydrolase 54-like</fullName>
    </submittedName>
</protein>
<feature type="domain" description="USP" evidence="10">
    <location>
        <begin position="344"/>
        <end position="691"/>
    </location>
</feature>
<feature type="compositionally biased region" description="Polar residues" evidence="7">
    <location>
        <begin position="9"/>
        <end position="23"/>
    </location>
</feature>
<dbReference type="PROSITE" id="PS50103">
    <property type="entry name" value="ZF_C3H1"/>
    <property type="match status" value="1"/>
</dbReference>
<feature type="domain" description="CCHC-type" evidence="9">
    <location>
        <begin position="115"/>
        <end position="131"/>
    </location>
</feature>
<dbReference type="GO" id="GO:0003676">
    <property type="term" value="F:nucleic acid binding"/>
    <property type="evidence" value="ECO:0007669"/>
    <property type="project" value="InterPro"/>
</dbReference>
<dbReference type="SUPFAM" id="SSF90229">
    <property type="entry name" value="CCCH zinc finger"/>
    <property type="match status" value="1"/>
</dbReference>
<keyword evidence="1 6" id="KW-0479">Metal-binding</keyword>
<proteinExistence type="predicted"/>
<dbReference type="PANTHER" id="PTHR22975">
    <property type="entry name" value="UBIQUITIN SPECIFIC PROTEINASE"/>
    <property type="match status" value="1"/>
</dbReference>
<dbReference type="GO" id="GO:0008270">
    <property type="term" value="F:zinc ion binding"/>
    <property type="evidence" value="ECO:0007669"/>
    <property type="project" value="UniProtKB-KW"/>
</dbReference>
<dbReference type="Proteomes" id="UP000243217">
    <property type="component" value="Unassembled WGS sequence"/>
</dbReference>
<feature type="zinc finger region" description="C3H1-type" evidence="6">
    <location>
        <begin position="140"/>
        <end position="167"/>
    </location>
</feature>
<keyword evidence="3" id="KW-0833">Ubl conjugation pathway</keyword>
<sequence length="728" mass="81203">MEHDATAVNGMNASPSVHGSQRRYNGEEHKYTSPRNSHYGKNKGTYYGGVPVNNMTHHQSPYAPHMNRYYTPHIGMQPPLPPLPPGAIPQSPSPSSTSTDTAGASPQPTHPDNLRCHRCHEKGHYATTCPNKPRMHNGYNKPPRICKFWASGHCQRGDDCTFVHGNPDPNMMYGMPMSPMQMPMPPQQYMIDPVTGTYYYPPMPTMATGYPSAPAYEQASSKTPPPVGAEGDMYDVNYPNEMYTENPYPSAPVYHPYAPQYVSYGQPQGYPGQPNQNRPYYQQPHKMYPPQGNYYPYYSRGYTAPHSAPPTPHIEAEAPHDAEEPTPTEAEPIAQDTPLNQSKNRLRNDTGENNCFLNVVVQVLYHLKPFQDAIAPIGPHDCKGESHCVLCALKTVFALLAPSSNPDEHVTTDVLRSVLSTVSKVHHPTNEGASRFSLGSMDDAAEAHDTLLWQLHKILQTSSTTHDCVCAIHKVFGLLVGEEALCLKCHTKMPTPTYDAMSISVATAQLQDHILYATTNLTTIAYHNCRKKKANKFDKLLGRVVSAGGSARKCSNNRCRNTDLLPSSLKLKQIPRIFSVSLGWPNAQPSSAYLRNIVNSIERKIDITSVFPNVISDGLVAPSVGGQEAVLMAMFCYFGHHYMAFIFKRATQEWLSFEDTVVTRVGNEWSDVQKVCLEKHFQPMMLFYEVDRKEKVLQFTIGDIVMSVATEIDQENWRSSDAEDHLNS</sequence>
<dbReference type="SMART" id="SM00356">
    <property type="entry name" value="ZnF_C3H1"/>
    <property type="match status" value="1"/>
</dbReference>
<dbReference type="SUPFAM" id="SSF54001">
    <property type="entry name" value="Cysteine proteinases"/>
    <property type="match status" value="1"/>
</dbReference>
<feature type="domain" description="C3H1-type" evidence="8">
    <location>
        <begin position="140"/>
        <end position="167"/>
    </location>
</feature>
<dbReference type="SUPFAM" id="SSF57756">
    <property type="entry name" value="Retrovirus zinc finger-like domains"/>
    <property type="match status" value="1"/>
</dbReference>
<feature type="compositionally biased region" description="Pro residues" evidence="7">
    <location>
        <begin position="78"/>
        <end position="87"/>
    </location>
</feature>
<name>A0A1V9Y8F9_9STRA</name>
<dbReference type="InterPro" id="IPR038765">
    <property type="entry name" value="Papain-like_cys_pep_sf"/>
</dbReference>
<dbReference type="Pfam" id="PF00642">
    <property type="entry name" value="zf-CCCH"/>
    <property type="match status" value="1"/>
</dbReference>
<dbReference type="Gene3D" id="4.10.1000.10">
    <property type="entry name" value="Zinc finger, CCCH-type"/>
    <property type="match status" value="1"/>
</dbReference>
<dbReference type="InterPro" id="IPR000571">
    <property type="entry name" value="Znf_CCCH"/>
</dbReference>
<dbReference type="OrthoDB" id="205782at2759"/>
<accession>A0A1V9Y8F9</accession>
<dbReference type="InterPro" id="IPR001394">
    <property type="entry name" value="Peptidase_C19_UCH"/>
</dbReference>
<dbReference type="PROSITE" id="PS50235">
    <property type="entry name" value="USP_3"/>
    <property type="match status" value="1"/>
</dbReference>
<keyword evidence="2 6" id="KW-0863">Zinc-finger</keyword>
<feature type="region of interest" description="Disordered" evidence="7">
    <location>
        <begin position="299"/>
        <end position="340"/>
    </location>
</feature>
<evidence type="ECO:0000256" key="7">
    <source>
        <dbReference type="SAM" id="MobiDB-lite"/>
    </source>
</evidence>
<dbReference type="InterPro" id="IPR036875">
    <property type="entry name" value="Znf_CCHC_sf"/>
</dbReference>
<keyword evidence="5 6" id="KW-0862">Zinc</keyword>
<evidence type="ECO:0000256" key="1">
    <source>
        <dbReference type="ARBA" id="ARBA00022723"/>
    </source>
</evidence>
<evidence type="ECO:0000259" key="9">
    <source>
        <dbReference type="PROSITE" id="PS50158"/>
    </source>
</evidence>
<keyword evidence="4 11" id="KW-0378">Hydrolase</keyword>
<evidence type="ECO:0000256" key="5">
    <source>
        <dbReference type="ARBA" id="ARBA00022833"/>
    </source>
</evidence>
<comment type="caution">
    <text evidence="11">The sequence shown here is derived from an EMBL/GenBank/DDBJ whole genome shotgun (WGS) entry which is preliminary data.</text>
</comment>
<dbReference type="Gene3D" id="4.10.60.10">
    <property type="entry name" value="Zinc finger, CCHC-type"/>
    <property type="match status" value="1"/>
</dbReference>
<organism evidence="11 12">
    <name type="scientific">Thraustotheca clavata</name>
    <dbReference type="NCBI Taxonomy" id="74557"/>
    <lineage>
        <taxon>Eukaryota</taxon>
        <taxon>Sar</taxon>
        <taxon>Stramenopiles</taxon>
        <taxon>Oomycota</taxon>
        <taxon>Saprolegniomycetes</taxon>
        <taxon>Saprolegniales</taxon>
        <taxon>Achlyaceae</taxon>
        <taxon>Thraustotheca</taxon>
    </lineage>
</organism>
<dbReference type="GO" id="GO:0004843">
    <property type="term" value="F:cysteine-type deubiquitinase activity"/>
    <property type="evidence" value="ECO:0007669"/>
    <property type="project" value="InterPro"/>
</dbReference>
<evidence type="ECO:0000313" key="11">
    <source>
        <dbReference type="EMBL" id="OQR81979.1"/>
    </source>
</evidence>
<dbReference type="InterPro" id="IPR028889">
    <property type="entry name" value="USP"/>
</dbReference>
<feature type="region of interest" description="Disordered" evidence="7">
    <location>
        <begin position="68"/>
        <end position="114"/>
    </location>
</feature>
<evidence type="ECO:0000256" key="6">
    <source>
        <dbReference type="PROSITE-ProRule" id="PRU00723"/>
    </source>
</evidence>
<feature type="compositionally biased region" description="Low complexity" evidence="7">
    <location>
        <begin position="325"/>
        <end position="334"/>
    </location>
</feature>
<feature type="compositionally biased region" description="Basic and acidic residues" evidence="7">
    <location>
        <begin position="314"/>
        <end position="323"/>
    </location>
</feature>
<dbReference type="Gene3D" id="3.90.70.10">
    <property type="entry name" value="Cysteine proteinases"/>
    <property type="match status" value="1"/>
</dbReference>
<evidence type="ECO:0000259" key="8">
    <source>
        <dbReference type="PROSITE" id="PS50103"/>
    </source>
</evidence>
<keyword evidence="12" id="KW-1185">Reference proteome</keyword>
<dbReference type="Pfam" id="PF00443">
    <property type="entry name" value="UCH"/>
    <property type="match status" value="1"/>
</dbReference>
<evidence type="ECO:0000313" key="12">
    <source>
        <dbReference type="Proteomes" id="UP000243217"/>
    </source>
</evidence>
<dbReference type="PANTHER" id="PTHR22975:SF9">
    <property type="entry name" value="ECHINUS SPLICE FORM 3"/>
    <property type="match status" value="1"/>
</dbReference>
<dbReference type="InterPro" id="IPR052398">
    <property type="entry name" value="Ubiquitin_hydrolase_53/54"/>
</dbReference>
<evidence type="ECO:0000256" key="2">
    <source>
        <dbReference type="ARBA" id="ARBA00022771"/>
    </source>
</evidence>